<proteinExistence type="predicted"/>
<gene>
    <name evidence="5" type="ORF">QR680_010286</name>
</gene>
<dbReference type="SMART" id="SM00254">
    <property type="entry name" value="ShKT"/>
    <property type="match status" value="10"/>
</dbReference>
<protein>
    <recommendedName>
        <fullName evidence="4">ShKT domain-containing protein</fullName>
    </recommendedName>
</protein>
<name>A0AA39MBF9_9BILA</name>
<dbReference type="PANTHER" id="PTHR21724">
    <property type="entry name" value="SHKT DOMAIN-CONTAINING PROTEIN"/>
    <property type="match status" value="1"/>
</dbReference>
<evidence type="ECO:0000313" key="5">
    <source>
        <dbReference type="EMBL" id="KAK0427549.1"/>
    </source>
</evidence>
<dbReference type="AlphaFoldDB" id="A0AA39MBF9"/>
<evidence type="ECO:0000256" key="1">
    <source>
        <dbReference type="PROSITE-ProRule" id="PRU01005"/>
    </source>
</evidence>
<comment type="caution">
    <text evidence="1">Lacks conserved residue(s) required for the propagation of feature annotation.</text>
</comment>
<dbReference type="EMBL" id="JAUCMV010000001">
    <property type="protein sequence ID" value="KAK0427549.1"/>
    <property type="molecule type" value="Genomic_DNA"/>
</dbReference>
<evidence type="ECO:0000259" key="4">
    <source>
        <dbReference type="PROSITE" id="PS51670"/>
    </source>
</evidence>
<sequence>MSRLLFSTLASIALLLLFPIGSLSEGVCPQGPYHPENCHTQHDCERWEFCYNGYCCNTTAFEHAERECVDLRDDCAANVDKCWNDVSTRVQFYKECYKTCGYCKSDCVDRTDPGACAFFGGCYTAWPIYNKAMYNDCRRYCGHCSLDAPPSVMLWQVVFVCALVAATVVSAEPDGGAQETGSGASSESPEATNSTGPPRCQDSSGNLLDSATSCEDEMATCSTVFKTAAVKSPGSRDPNCDVELLADIAQKCSKTCGICCENPNYSCGDAKGYEALCPQWKKSCGTTEPTLSETLSKYCAGTCGLCMKGSCRDALPECSSMGILCNDVTAGPVWKQQCARTCNTCTNGAPSPNAGPCGDTRPKCAQYKSSGFCTNEFYNQKDPTFIRRTCGKTCAAAPPPPTTICATNGVLDDTATNCFDKSPDCKTVFTTAFTKSPAARDAKCTQDIYHDLAYKKCPYTCALCCKDSEFECKDALGYETTCQGWKADGMCQSTDKTTKDMMIEKCPGTCGLCMTGACRNTLDNCDEMAMLCTDATAGPVWKDKCPRTCNSCLCRDDHPASLCQQYKDSGFCTSKFYDHGFIARTCGVTCGFC</sequence>
<feature type="chain" id="PRO_5041268562" description="ShKT domain-containing protein" evidence="3">
    <location>
        <begin position="25"/>
        <end position="593"/>
    </location>
</feature>
<dbReference type="InterPro" id="IPR003582">
    <property type="entry name" value="ShKT_dom"/>
</dbReference>
<feature type="region of interest" description="Disordered" evidence="2">
    <location>
        <begin position="173"/>
        <end position="204"/>
    </location>
</feature>
<reference evidence="5" key="1">
    <citation type="submission" date="2023-06" db="EMBL/GenBank/DDBJ databases">
        <title>Genomic analysis of the entomopathogenic nematode Steinernema hermaphroditum.</title>
        <authorList>
            <person name="Schwarz E.M."/>
            <person name="Heppert J.K."/>
            <person name="Baniya A."/>
            <person name="Schwartz H.T."/>
            <person name="Tan C.-H."/>
            <person name="Antoshechkin I."/>
            <person name="Sternberg P.W."/>
            <person name="Goodrich-Blair H."/>
            <person name="Dillman A.R."/>
        </authorList>
    </citation>
    <scope>NUCLEOTIDE SEQUENCE</scope>
    <source>
        <strain evidence="5">PS9179</strain>
        <tissue evidence="5">Whole animal</tissue>
    </source>
</reference>
<feature type="compositionally biased region" description="Polar residues" evidence="2">
    <location>
        <begin position="179"/>
        <end position="204"/>
    </location>
</feature>
<feature type="domain" description="ShKT" evidence="4">
    <location>
        <begin position="472"/>
        <end position="513"/>
    </location>
</feature>
<dbReference type="PANTHER" id="PTHR21724:SF0">
    <property type="entry name" value="SHKT DOMAIN-CONTAINING PROTEIN"/>
    <property type="match status" value="1"/>
</dbReference>
<keyword evidence="6" id="KW-1185">Reference proteome</keyword>
<feature type="domain" description="ShKT" evidence="4">
    <location>
        <begin position="554"/>
        <end position="593"/>
    </location>
</feature>
<organism evidence="5 6">
    <name type="scientific">Steinernema hermaphroditum</name>
    <dbReference type="NCBI Taxonomy" id="289476"/>
    <lineage>
        <taxon>Eukaryota</taxon>
        <taxon>Metazoa</taxon>
        <taxon>Ecdysozoa</taxon>
        <taxon>Nematoda</taxon>
        <taxon>Chromadorea</taxon>
        <taxon>Rhabditida</taxon>
        <taxon>Tylenchina</taxon>
        <taxon>Panagrolaimomorpha</taxon>
        <taxon>Strongyloidoidea</taxon>
        <taxon>Steinernematidae</taxon>
        <taxon>Steinernema</taxon>
    </lineage>
</organism>
<dbReference type="PROSITE" id="PS51670">
    <property type="entry name" value="SHKT"/>
    <property type="match status" value="2"/>
</dbReference>
<evidence type="ECO:0000313" key="6">
    <source>
        <dbReference type="Proteomes" id="UP001175271"/>
    </source>
</evidence>
<feature type="signal peptide" evidence="3">
    <location>
        <begin position="1"/>
        <end position="24"/>
    </location>
</feature>
<dbReference type="Proteomes" id="UP001175271">
    <property type="component" value="Unassembled WGS sequence"/>
</dbReference>
<evidence type="ECO:0000256" key="2">
    <source>
        <dbReference type="SAM" id="MobiDB-lite"/>
    </source>
</evidence>
<keyword evidence="3" id="KW-0732">Signal</keyword>
<dbReference type="Pfam" id="PF01549">
    <property type="entry name" value="ShK"/>
    <property type="match status" value="9"/>
</dbReference>
<evidence type="ECO:0000256" key="3">
    <source>
        <dbReference type="SAM" id="SignalP"/>
    </source>
</evidence>
<comment type="caution">
    <text evidence="5">The sequence shown here is derived from an EMBL/GenBank/DDBJ whole genome shotgun (WGS) entry which is preliminary data.</text>
</comment>
<accession>A0AA39MBF9</accession>
<dbReference type="Gene3D" id="1.10.10.1940">
    <property type="match status" value="2"/>
</dbReference>